<dbReference type="KEGG" id="cga:Celgi_1290"/>
<evidence type="ECO:0000313" key="2">
    <source>
        <dbReference type="Proteomes" id="UP000000485"/>
    </source>
</evidence>
<protein>
    <submittedName>
        <fullName evidence="1">Uncharacterized protein</fullName>
    </submittedName>
</protein>
<name>F8A2F2_CELGA</name>
<sequence length="719" mass="74844">MVAYVTTPDSTVRADLGAGLAEVEAADWAVERDLSGTALPGQVRAATGFAVGSGQVVIRDAAARTPWSTSRILPGGSVEIDADPDGNRIDDEGAPIARMVATAMSSPSAHASERMLDLVDDITSMRAPVTVPSSLLVASSGTDVAYTDAAWVIFTAARAGGRHAVPPPVPSAILAASLCGSAVPEVGGIANIVASGWQWDTGLAGKIGAVEIGADLVPTSPIAVGSTTYFTWTSSSRYGWSSSLHVRTVTGGSYLHLLPLYGTFRVAASGGSEVFGTWDRTANTVDEWRVEFRVERLSSTQTRVSLRGINTAPWSTPVTLTHPAMGDWTIVNPESMNGLQVTTADDPALFAAPSAYIAASGSPLDAIVGVGQRDAWDLIQEVAAATMGAVWIDELGHLIYRARDTMRGAGASSGTVTADGVVDLPWSISTADVADRVEVTYQPANIATSSTYGLTVWQADAAIRVPAGKTVQVIAQLESAAASDFAPFYALWAGPTDTATYSRWAAATSASGGGASPASGALVVTIEPLSTTQVRLSIRNTTATTLWTVDGTGAPTLVLRANVHATPGEAVTIAAGAAAEVARNALSVNLGPWVQDAAVAAEMLDWLRAMTSTPAPMLEGVEVMPDSTIRLGDVRTLVDPTYTGISTKVLVAGTRHEASPGALALYLRLVVLSTMFDDLDRFFVAEGITTFDQLDTYLISQGVTTFDDLDNYLLRLGGL</sequence>
<keyword evidence="2" id="KW-1185">Reference proteome</keyword>
<organism evidence="1 2">
    <name type="scientific">Cellulomonas gilvus (strain ATCC 13127 / NRRL B-14078)</name>
    <name type="common">Cellvibrio gilvus</name>
    <dbReference type="NCBI Taxonomy" id="593907"/>
    <lineage>
        <taxon>Bacteria</taxon>
        <taxon>Bacillati</taxon>
        <taxon>Actinomycetota</taxon>
        <taxon>Actinomycetes</taxon>
        <taxon>Micrococcales</taxon>
        <taxon>Cellulomonadaceae</taxon>
        <taxon>Cellulomonas</taxon>
    </lineage>
</organism>
<proteinExistence type="predicted"/>
<dbReference type="EMBL" id="CP002665">
    <property type="protein sequence ID" value="AEI11809.1"/>
    <property type="molecule type" value="Genomic_DNA"/>
</dbReference>
<dbReference type="Proteomes" id="UP000000485">
    <property type="component" value="Chromosome"/>
</dbReference>
<accession>F8A2F2</accession>
<dbReference type="STRING" id="593907.Celgi_1290"/>
<dbReference type="HOGENOM" id="CLU_384367_0_0_11"/>
<dbReference type="eggNOG" id="ENOG50325SQ">
    <property type="taxonomic scope" value="Bacteria"/>
</dbReference>
<dbReference type="AlphaFoldDB" id="F8A2F2"/>
<gene>
    <name evidence="1" type="ordered locus">Celgi_1290</name>
</gene>
<evidence type="ECO:0000313" key="1">
    <source>
        <dbReference type="EMBL" id="AEI11809.1"/>
    </source>
</evidence>
<reference evidence="2" key="1">
    <citation type="submission" date="2011-04" db="EMBL/GenBank/DDBJ databases">
        <title>Complete sequence of Cellvibrio gilvus ATCC 13127.</title>
        <authorList>
            <person name="Lucas S."/>
            <person name="Han J."/>
            <person name="Lapidus A."/>
            <person name="Cheng J.-F."/>
            <person name="Goodwin L."/>
            <person name="Pitluck S."/>
            <person name="Peters L."/>
            <person name="Munk A."/>
            <person name="Detter J.C."/>
            <person name="Han C."/>
            <person name="Tapia R."/>
            <person name="Land M."/>
            <person name="Hauser L."/>
            <person name="Kyrpides N."/>
            <person name="Ivanova N."/>
            <person name="Ovchinnikova G."/>
            <person name="Pagani I."/>
            <person name="Mead D."/>
            <person name="Brumm P."/>
            <person name="Woyke T."/>
        </authorList>
    </citation>
    <scope>NUCLEOTIDE SEQUENCE [LARGE SCALE GENOMIC DNA]</scope>
    <source>
        <strain evidence="2">ATCC 13127 / NRRL B-14078</strain>
    </source>
</reference>